<sequence length="157" mass="17749">MVAKDYQKTKGSTKGEVGEIDTSVPFQSVKDAVSLFGEGAFSGEKPAIKKLKPLSAEQLIHYLELLHFELYDSWSNLLIGDVEEHQLKWDGTIYAFSPFLNELPCPGKIGEDLYAHWMHMRSRYLRWWSAIMGPPPATKNSPENREMAVFKATACLV</sequence>
<reference evidence="1 2" key="1">
    <citation type="submission" date="2019-12" db="EMBL/GenBank/DDBJ databases">
        <authorList>
            <person name="Alioto T."/>
            <person name="Alioto T."/>
            <person name="Gomez Garrido J."/>
        </authorList>
    </citation>
    <scope>NUCLEOTIDE SEQUENCE [LARGE SCALE GENOMIC DNA]</scope>
</reference>
<dbReference type="OrthoDB" id="1933125at2759"/>
<proteinExistence type="predicted"/>
<gene>
    <name evidence="1" type="ORF">OLEA9_A110061</name>
</gene>
<organism evidence="1 2">
    <name type="scientific">Olea europaea subsp. europaea</name>
    <dbReference type="NCBI Taxonomy" id="158383"/>
    <lineage>
        <taxon>Eukaryota</taxon>
        <taxon>Viridiplantae</taxon>
        <taxon>Streptophyta</taxon>
        <taxon>Embryophyta</taxon>
        <taxon>Tracheophyta</taxon>
        <taxon>Spermatophyta</taxon>
        <taxon>Magnoliopsida</taxon>
        <taxon>eudicotyledons</taxon>
        <taxon>Gunneridae</taxon>
        <taxon>Pentapetalae</taxon>
        <taxon>asterids</taxon>
        <taxon>lamiids</taxon>
        <taxon>Lamiales</taxon>
        <taxon>Oleaceae</taxon>
        <taxon>Oleeae</taxon>
        <taxon>Olea</taxon>
    </lineage>
</organism>
<keyword evidence="2" id="KW-1185">Reference proteome</keyword>
<dbReference type="Gramene" id="OE9A110061T1">
    <property type="protein sequence ID" value="OE9A110061C1"/>
    <property type="gene ID" value="OE9A110061"/>
</dbReference>
<dbReference type="Proteomes" id="UP000594638">
    <property type="component" value="Unassembled WGS sequence"/>
</dbReference>
<evidence type="ECO:0000313" key="1">
    <source>
        <dbReference type="EMBL" id="CAA2986901.1"/>
    </source>
</evidence>
<protein>
    <submittedName>
        <fullName evidence="1">Uncharacterized protein</fullName>
    </submittedName>
</protein>
<dbReference type="AlphaFoldDB" id="A0A8S0S403"/>
<evidence type="ECO:0000313" key="2">
    <source>
        <dbReference type="Proteomes" id="UP000594638"/>
    </source>
</evidence>
<name>A0A8S0S403_OLEEU</name>
<accession>A0A8S0S403</accession>
<dbReference type="EMBL" id="CACTIH010003892">
    <property type="protein sequence ID" value="CAA2986901.1"/>
    <property type="molecule type" value="Genomic_DNA"/>
</dbReference>
<comment type="caution">
    <text evidence="1">The sequence shown here is derived from an EMBL/GenBank/DDBJ whole genome shotgun (WGS) entry which is preliminary data.</text>
</comment>